<accession>A0A1J5SXI4</accession>
<gene>
    <name evidence="1" type="ORF">GALL_114980</name>
</gene>
<reference evidence="1" key="1">
    <citation type="submission" date="2016-10" db="EMBL/GenBank/DDBJ databases">
        <title>Sequence of Gallionella enrichment culture.</title>
        <authorList>
            <person name="Poehlein A."/>
            <person name="Muehling M."/>
            <person name="Daniel R."/>
        </authorList>
    </citation>
    <scope>NUCLEOTIDE SEQUENCE</scope>
</reference>
<dbReference type="PROSITE" id="PS51257">
    <property type="entry name" value="PROKAR_LIPOPROTEIN"/>
    <property type="match status" value="1"/>
</dbReference>
<organism evidence="1">
    <name type="scientific">mine drainage metagenome</name>
    <dbReference type="NCBI Taxonomy" id="410659"/>
    <lineage>
        <taxon>unclassified sequences</taxon>
        <taxon>metagenomes</taxon>
        <taxon>ecological metagenomes</taxon>
    </lineage>
</organism>
<dbReference type="AlphaFoldDB" id="A0A1J5SXI4"/>
<comment type="caution">
    <text evidence="1">The sequence shown here is derived from an EMBL/GenBank/DDBJ whole genome shotgun (WGS) entry which is preliminary data.</text>
</comment>
<dbReference type="EMBL" id="MLJW01000044">
    <property type="protein sequence ID" value="OIR06308.1"/>
    <property type="molecule type" value="Genomic_DNA"/>
</dbReference>
<proteinExistence type="predicted"/>
<sequence length="148" mass="16916">MKSFLKRFAPLLAVLVFAGCSTISSRIDDKAALFATLTPHQQEVIRKGGVELGYTPDMVYMALGAPDERHEQHTAKGDKMTWVYLAITEDWAGQVVRYRHYAMRDPKTGAVYVFTEPEFHDVYRADAHEHIRIEFTNGKVSAIEREKR</sequence>
<evidence type="ECO:0000313" key="1">
    <source>
        <dbReference type="EMBL" id="OIR06308.1"/>
    </source>
</evidence>
<protein>
    <submittedName>
        <fullName evidence="1">Uncharacterized protein</fullName>
    </submittedName>
</protein>
<name>A0A1J5SXI4_9ZZZZ</name>